<accession>A0ACB5UI25</accession>
<evidence type="ECO:0000313" key="1">
    <source>
        <dbReference type="EMBL" id="GMQ62535.1"/>
    </source>
</evidence>
<gene>
    <name evidence="1" type="primary">selA</name>
    <name evidence="1" type="ORF">AN2V17_17670</name>
</gene>
<keyword evidence="2" id="KW-1185">Reference proteome</keyword>
<name>A0ACB5UI25_9FIRM</name>
<keyword evidence="1" id="KW-0808">Transferase</keyword>
<evidence type="ECO:0000313" key="2">
    <source>
        <dbReference type="Proteomes" id="UP001374599"/>
    </source>
</evidence>
<sequence>MINDILKKIPSINEIFEDNKIKELVNQKGKIIIKDIIIKVTDNYRNKIISTSYHRKDDFKKEEIYNLIIDEVIKYANLSEKKRLGRVINGTGIILHTNMGRAPLPKRAVDKINDVASSYCNLEYDLTTGERGSRYDSVEELLIKLTGAESALIVNNNAAAVFLCINTLALDKEVIVARSEQVEIGGSFRIPEIVERSGAKMVEVGTTNKTYTRDYENAITEDTRILLKVHKSNYKIEGFTHEVSGEELVTLSNQKEIISVEDLGSGVLLDLENFNLPYEPTVMDQVKKGLDIITFSGDKLLGGPQAGIIVGKKEFIEKIKINPLTRMVRIDKMSLIALQEVLSIYIENKNVNQNIPIIDMLTKTSKTLLEEANILKKMMEEKLGNKIDIDIIEEDDAPGGGSLPGVALQGFSLAISSNIISPNELQNKLRENMIPIICKIKNDKIILSMRTIDKKDYEIIVDAFLRLL</sequence>
<organism evidence="1 2">
    <name type="scientific">Vallitalea maricola</name>
    <dbReference type="NCBI Taxonomy" id="3074433"/>
    <lineage>
        <taxon>Bacteria</taxon>
        <taxon>Bacillati</taxon>
        <taxon>Bacillota</taxon>
        <taxon>Clostridia</taxon>
        <taxon>Lachnospirales</taxon>
        <taxon>Vallitaleaceae</taxon>
        <taxon>Vallitalea</taxon>
    </lineage>
</organism>
<reference evidence="1" key="1">
    <citation type="submission" date="2023-09" db="EMBL/GenBank/DDBJ databases">
        <title>Vallitalea sediminicola and Vallitalea maricola sp. nov., anaerobic bacteria isolated from marine sediment.</title>
        <authorList>
            <person name="Hirano S."/>
            <person name="Maeda A."/>
            <person name="Terahara T."/>
            <person name="Mori K."/>
            <person name="Hamada M."/>
            <person name="Matsumoto R."/>
            <person name="Kobayashi T."/>
        </authorList>
    </citation>
    <scope>NUCLEOTIDE SEQUENCE</scope>
    <source>
        <strain evidence="1">AN17-2</strain>
    </source>
</reference>
<dbReference type="Proteomes" id="UP001374599">
    <property type="component" value="Unassembled WGS sequence"/>
</dbReference>
<dbReference type="EMBL" id="BTPU01000027">
    <property type="protein sequence ID" value="GMQ62535.1"/>
    <property type="molecule type" value="Genomic_DNA"/>
</dbReference>
<comment type="caution">
    <text evidence="1">The sequence shown here is derived from an EMBL/GenBank/DDBJ whole genome shotgun (WGS) entry which is preliminary data.</text>
</comment>
<protein>
    <submittedName>
        <fullName evidence="1">L-seryl-tRNA(Sec) selenium transferase</fullName>
    </submittedName>
</protein>
<proteinExistence type="predicted"/>